<evidence type="ECO:0000313" key="3">
    <source>
        <dbReference type="EMBL" id="BEH01968.1"/>
    </source>
</evidence>
<sequence length="244" mass="25818">MSEEPATPSTDEVAGYDTVDQAAVPEAESEPVVVLEDYGPPPSLTITLVLLVALLVSALVLLVAGLSLAAKLDAASAVTVTAIALGGSLLIWHLRALIFGSGRRTAMISRWPWVDLVVIAAFGTATGFALFDMLTGVRSAARVAMLCAGFVGLVATLVAFVRDTDLHDRGLFAVQPPAAAQPAGEPEPEPEPEVFFDPTEGADQLRPRGAWPQPRRGTAADASLWDEPEFEVQEPPRRARRAAE</sequence>
<reference evidence="3" key="1">
    <citation type="journal article" date="2024" name="Int. J. Syst. Evol. Microbiol.">
        <title>Brooklawnia propionicigenes sp. nov., a facultatively anaerobic, propionate-producing bacterium isolated from a methanogenic reactor treating waste from cattle farms.</title>
        <authorList>
            <person name="Akita Y."/>
            <person name="Ueki A."/>
            <person name="Tonouchi A."/>
            <person name="Sugawara Y."/>
            <person name="Honma S."/>
            <person name="Kaku N."/>
            <person name="Ueki K."/>
        </authorList>
    </citation>
    <scope>NUCLEOTIDE SEQUENCE</scope>
    <source>
        <strain evidence="3">SH051</strain>
    </source>
</reference>
<feature type="region of interest" description="Disordered" evidence="1">
    <location>
        <begin position="177"/>
        <end position="244"/>
    </location>
</feature>
<dbReference type="Proteomes" id="UP001431656">
    <property type="component" value="Chromosome"/>
</dbReference>
<name>A0AAN0K6K6_9ACTN</name>
<feature type="transmembrane region" description="Helical" evidence="2">
    <location>
        <begin position="113"/>
        <end position="131"/>
    </location>
</feature>
<dbReference type="RefSeq" id="WP_286268282.1">
    <property type="nucleotide sequence ID" value="NZ_AP028056.1"/>
</dbReference>
<proteinExistence type="predicted"/>
<evidence type="ECO:0000256" key="1">
    <source>
        <dbReference type="SAM" id="MobiDB-lite"/>
    </source>
</evidence>
<dbReference type="AlphaFoldDB" id="A0AAN0K6K6"/>
<protein>
    <submittedName>
        <fullName evidence="3">Uncharacterized protein</fullName>
    </submittedName>
</protein>
<keyword evidence="4" id="KW-1185">Reference proteome</keyword>
<keyword evidence="2" id="KW-1133">Transmembrane helix</keyword>
<feature type="transmembrane region" description="Helical" evidence="2">
    <location>
        <begin position="48"/>
        <end position="68"/>
    </location>
</feature>
<feature type="transmembrane region" description="Helical" evidence="2">
    <location>
        <begin position="143"/>
        <end position="161"/>
    </location>
</feature>
<feature type="transmembrane region" description="Helical" evidence="2">
    <location>
        <begin position="74"/>
        <end position="92"/>
    </location>
</feature>
<gene>
    <name evidence="3" type="ORF">brsh051_12490</name>
</gene>
<dbReference type="EMBL" id="AP028056">
    <property type="protein sequence ID" value="BEH01968.1"/>
    <property type="molecule type" value="Genomic_DNA"/>
</dbReference>
<evidence type="ECO:0000256" key="2">
    <source>
        <dbReference type="SAM" id="Phobius"/>
    </source>
</evidence>
<organism evidence="3 4">
    <name type="scientific">Brooklawnia propionicigenes</name>
    <dbReference type="NCBI Taxonomy" id="3041175"/>
    <lineage>
        <taxon>Bacteria</taxon>
        <taxon>Bacillati</taxon>
        <taxon>Actinomycetota</taxon>
        <taxon>Actinomycetes</taxon>
        <taxon>Propionibacteriales</taxon>
        <taxon>Propionibacteriaceae</taxon>
        <taxon>Brooklawnia</taxon>
    </lineage>
</organism>
<evidence type="ECO:0000313" key="4">
    <source>
        <dbReference type="Proteomes" id="UP001431656"/>
    </source>
</evidence>
<accession>A0AAN0K6K6</accession>
<feature type="compositionally biased region" description="Basic and acidic residues" evidence="1">
    <location>
        <begin position="234"/>
        <end position="244"/>
    </location>
</feature>
<keyword evidence="2" id="KW-0472">Membrane</keyword>
<dbReference type="KEGG" id="broo:brsh051_12490"/>
<keyword evidence="2" id="KW-0812">Transmembrane</keyword>